<accession>D8M7R7</accession>
<dbReference type="GeneID" id="24920939"/>
<dbReference type="InterPro" id="IPR003593">
    <property type="entry name" value="AAA+_ATPase"/>
</dbReference>
<dbReference type="SUPFAM" id="SSF52540">
    <property type="entry name" value="P-loop containing nucleoside triphosphate hydrolases"/>
    <property type="match status" value="5"/>
</dbReference>
<dbReference type="InterPro" id="IPR036465">
    <property type="entry name" value="vWFA_dom_sf"/>
</dbReference>
<gene>
    <name evidence="6" type="ORF">GSBLH_T00003878001</name>
</gene>
<dbReference type="InterPro" id="IPR027417">
    <property type="entry name" value="P-loop_NTPase"/>
</dbReference>
<proteinExistence type="predicted"/>
<dbReference type="InterPro" id="IPR011704">
    <property type="entry name" value="ATPase_dyneun-rel_AAA"/>
</dbReference>
<dbReference type="SMART" id="SM00382">
    <property type="entry name" value="AAA"/>
    <property type="match status" value="4"/>
</dbReference>
<dbReference type="GO" id="GO:0000055">
    <property type="term" value="P:ribosomal large subunit export from nucleus"/>
    <property type="evidence" value="ECO:0007669"/>
    <property type="project" value="TreeGrafter"/>
</dbReference>
<feature type="domain" description="AAA+ ATPase" evidence="5">
    <location>
        <begin position="74"/>
        <end position="226"/>
    </location>
</feature>
<dbReference type="OrthoDB" id="203894at2759"/>
<dbReference type="GO" id="GO:0016887">
    <property type="term" value="F:ATP hydrolysis activity"/>
    <property type="evidence" value="ECO:0007669"/>
    <property type="project" value="InterPro"/>
</dbReference>
<dbReference type="GO" id="GO:0030687">
    <property type="term" value="C:preribosome, large subunit precursor"/>
    <property type="evidence" value="ECO:0007669"/>
    <property type="project" value="TreeGrafter"/>
</dbReference>
<dbReference type="RefSeq" id="XP_012898154.1">
    <property type="nucleotide sequence ID" value="XM_013042700.1"/>
</dbReference>
<dbReference type="GO" id="GO:0000027">
    <property type="term" value="P:ribosomal large subunit assembly"/>
    <property type="evidence" value="ECO:0007669"/>
    <property type="project" value="TreeGrafter"/>
</dbReference>
<dbReference type="EMBL" id="FN668672">
    <property type="protein sequence ID" value="CBK24106.2"/>
    <property type="molecule type" value="Genomic_DNA"/>
</dbReference>
<feature type="coiled-coil region" evidence="3">
    <location>
        <begin position="2331"/>
        <end position="2383"/>
    </location>
</feature>
<name>D8M7R7_BLAHO</name>
<evidence type="ECO:0000313" key="7">
    <source>
        <dbReference type="Proteomes" id="UP000008312"/>
    </source>
</evidence>
<keyword evidence="2" id="KW-0067">ATP-binding</keyword>
<dbReference type="Gene3D" id="3.40.50.410">
    <property type="entry name" value="von Willebrand factor, type A domain"/>
    <property type="match status" value="1"/>
</dbReference>
<evidence type="ECO:0000259" key="5">
    <source>
        <dbReference type="SMART" id="SM00382"/>
    </source>
</evidence>
<keyword evidence="7" id="KW-1185">Reference proteome</keyword>
<feature type="domain" description="AAA+ ATPase" evidence="5">
    <location>
        <begin position="1496"/>
        <end position="1655"/>
    </location>
</feature>
<evidence type="ECO:0000313" key="6">
    <source>
        <dbReference type="EMBL" id="CBK24106.2"/>
    </source>
</evidence>
<evidence type="ECO:0000256" key="1">
    <source>
        <dbReference type="ARBA" id="ARBA00022741"/>
    </source>
</evidence>
<evidence type="ECO:0000256" key="4">
    <source>
        <dbReference type="SAM" id="MobiDB-lite"/>
    </source>
</evidence>
<dbReference type="InParanoid" id="D8M7R7"/>
<protein>
    <recommendedName>
        <fullName evidence="5">AAA+ ATPase domain-containing protein</fullName>
    </recommendedName>
</protein>
<evidence type="ECO:0000256" key="2">
    <source>
        <dbReference type="ARBA" id="ARBA00022840"/>
    </source>
</evidence>
<reference evidence="6" key="1">
    <citation type="submission" date="2010-02" db="EMBL/GenBank/DDBJ databases">
        <title>Sequencing and annotation of the Blastocystis hominis genome.</title>
        <authorList>
            <person name="Wincker P."/>
        </authorList>
    </citation>
    <scope>NUCLEOTIDE SEQUENCE</scope>
    <source>
        <strain evidence="6">Singapore isolate B</strain>
    </source>
</reference>
<keyword evidence="3" id="KW-0175">Coiled coil</keyword>
<dbReference type="GO" id="GO:0005634">
    <property type="term" value="C:nucleus"/>
    <property type="evidence" value="ECO:0007669"/>
    <property type="project" value="TreeGrafter"/>
</dbReference>
<feature type="domain" description="AAA+ ATPase" evidence="5">
    <location>
        <begin position="602"/>
        <end position="745"/>
    </location>
</feature>
<dbReference type="PANTHER" id="PTHR48103">
    <property type="entry name" value="MIDASIN-RELATED"/>
    <property type="match status" value="1"/>
</dbReference>
<evidence type="ECO:0000256" key="3">
    <source>
        <dbReference type="SAM" id="Coils"/>
    </source>
</evidence>
<organism evidence="6">
    <name type="scientific">Blastocystis hominis</name>
    <dbReference type="NCBI Taxonomy" id="12968"/>
    <lineage>
        <taxon>Eukaryota</taxon>
        <taxon>Sar</taxon>
        <taxon>Stramenopiles</taxon>
        <taxon>Bigyra</taxon>
        <taxon>Opalozoa</taxon>
        <taxon>Opalinata</taxon>
        <taxon>Blastocystidae</taxon>
        <taxon>Blastocystis</taxon>
    </lineage>
</organism>
<dbReference type="Proteomes" id="UP000008312">
    <property type="component" value="Unassembled WGS sequence"/>
</dbReference>
<dbReference type="Pfam" id="PF07728">
    <property type="entry name" value="AAA_5"/>
    <property type="match status" value="4"/>
</dbReference>
<dbReference type="SUPFAM" id="SSF53300">
    <property type="entry name" value="vWA-like"/>
    <property type="match status" value="1"/>
</dbReference>
<feature type="region of interest" description="Disordered" evidence="4">
    <location>
        <begin position="3126"/>
        <end position="3150"/>
    </location>
</feature>
<dbReference type="PANTHER" id="PTHR48103:SF2">
    <property type="entry name" value="MIDASIN"/>
    <property type="match status" value="1"/>
</dbReference>
<dbReference type="Gene3D" id="3.40.50.300">
    <property type="entry name" value="P-loop containing nucleotide triphosphate hydrolases"/>
    <property type="match status" value="5"/>
</dbReference>
<dbReference type="GO" id="GO:0005524">
    <property type="term" value="F:ATP binding"/>
    <property type="evidence" value="ECO:0007669"/>
    <property type="project" value="UniProtKB-KW"/>
</dbReference>
<feature type="domain" description="AAA+ ATPase" evidence="5">
    <location>
        <begin position="1195"/>
        <end position="1341"/>
    </location>
</feature>
<sequence>MVITVRCRSNVLIFHSTEEYVRLIKAIRSDSEDWEYIESKAYRYVEAMKEDPPFIRETNQTKIRNQIVEDVIQYNIPVVIEGVTSSGKTFTVEQYCRRSLVPFVRYNFSPSSTTEELLGDMVITNDDTEKIKFQDGAFTDAFIHGKLLLMDEMSLAPPSVVQSVLSYLFGKKILHEGKDGSEERVMHRDFRIIATQNPAGSSYKRSNLSSAIRDCFRFVTHDSTKQKYFPMIEKEERLDIITAMFGGDTKVGRRVCEIHDRADNRKNVSGREIDKGKDYTLRDCSRTKWMKEKLMDKEKIGESKALDRALQIAYNEDLKTNPVFKADITFSKAALDKECWKDVYDRVRLGLESGCHVLLIGETEYVSRKYCRAIMEIMQSEGTSCEVIHCSSTSSTESVIGSYSLEKDDDEGKPVPRFCPSPLLTAIENGGICVLQSMHLMKSNVIERLNSVLELSPADGHHHVVRFDERRERPEFEMSPEFRVIATTSEKGLLAFSPALRNRFLEVFVSHEDAKRFENSPKLENNENRDEIDDLIHDYSQTIDWFQQQELHRMAYFATQLAGYQLDESLIEMLAKQPPICELQSLRSHWTEASRLFYCICKNKAVALCGPRGSGKSYAIREIIKQRHVERYQVFSVSGETEFSTLMGSVDVKGDFRAGRLLQAVESGELVIFENAENMSAELLEMLDTVCDPFTDEFTYPAFINHSIHPSFRALFVFTTRRVNSLPSLPAYFDICKMSPIQSDEAKELINSEICKRLCDHIDSGGIPLNEVFTLDKTCFNTSHPIWIVAALFADRKDRKELLERVIEEWKKTADAGVKQELESASVVLSTPTVTAIKSPTNELSSLLQRGPLQTTVPIEYSKLKDLDSSVLSALFTLSISNFKQTRLPVLLVGDSDIAFEVTHLLFPNAAHMEMSRSMEMSHTFGEISVCRKEDIQYILRQTSIQNVDGTPMEAYREYLKRLLHGMADDESSLMMRPGPILRSIMSNNSIVLNNINLLNDRLLPRIYSLLFSLDSQEFSLFEDYSQIQTEILGKSVNAIVTCEDPDYGRVAKKDQFIQVFCQAYSGLERAKYEFENRDDYPLHILRKSNMLRKEFVNAEKVIPFYLRFLQSDLASRENLIQMGMKNKDLKEVSKFLQSSNKDDAMIQDLKQTLSFLFTNDVIGDIESSLQSKHPLLHTKTTIQLLASIVLADRSHLPLILEGDPGVGKTVSAENYFVKENLDYKRINFSNTITIDSLFGCYTIVNGALQFRDGSITELLRRGDHSDQRIALLLDEVNLAPSDVLEVLLTLIRCYVNHNPFQVPGGDVINIPSNMLIICCMNPASMSANRSTLPRQFYKYCIYHRDLKYTLNELFLTARQILSNVMESEEESTENQILDLFEYSYNSYQKTSIPFSLRDVLKVDQIVNNGNNLSLETALWLVFACRYEESERKEIEKILKLEETLKVDIIKQDDQCVVRGYWDIETQQMYSGSFKEYCFTSTEKVTIFKLSLALQSKRAILVYGSSPSGKSYCISNLALMWDKQCTSVFLNHESSPDVFIGRSTLGIDENGNECIKFREGPLLKAMESGDWIVIEDIHLANNDVMESLNSLCEENPTLKVLAGNEEITYSMRPKEGERKIDEAFRIFFTISDNTLKHFTGPFLSRCVIVYCDPISTQANVQEICQINESKHDPCNFGSKESKTFRRCIRVINSKERDAFLFEFGYTPKKNALVSKIEIPKSIDYELYDYLDSVDSLSETDRMNRMIAIMEKICSSTKSAFVIEDTIKRLQSCIKYFENHFIYYVMDRTINVLEMDNLQNCMMKKQRGDNAGVLRRWFLISSIDPKMRSKYRMSEWMFNQEITIKQLFDIPTTEQYIYLELLFICDRREELMELMKETILNDLALEVFAMLENGDRSDLTEQMMKAVINIRYYYLDVMKNEKHLREKARFTDCSNLRNQIQSVEQSIECFPSEIKESNSVKEILTTLESIESAAKKCASRRNEYENDDDDDSMKYMFTEAEYSCGKNEELKRYLQQAFGDKMIDSQTYKSMNFNVIETKYVIYNYNDHINTNIVKTSHLIYKLKTFKNYPFILSEYADVLNRLELNVVDILKEFRSSSILLPHLLKMLNVLLKKEMKHMKWERLLDYYCAYPFVTPVDVTQGDFEAAIEMLFEKDWYKTFWKSFNNTETTRKSACDKLKIRLTKEYYFTQHPKDIVLRVPLILDAIDLQRGLNKYSYEQVSQVDVWWKCDLPSYVEPGTTIPSEILIMEQSLQHPSSKMKIVNYLLEEMWTRHCPMRIEDKLAIICPRKRTLQGKVVLDMLEVDILRNALSKVIRQVQDIDDLVSRVIATAQADCKVELNKLQKEWKKAEERMKESDAEHKKMYDNLDSKKQALIQKYTRIAEEKMRNTKYIENFEKRNRNTIGMFTYMHAVNNLRLEYFSCYINTPQYANHEVRYTISKDYHPFDFQMLLIPHNHEAIKWSQMITVSLFAPEGVNSYLQSNKIQLYGNTISYYGVPVQDGYLLVLPLAPFKWSVEISIGGQRIKWGYDSISLVYYTNKIGQLDYYSKYWNHKNNWDMYKLLCFLRCMVTIRDDFHLRYDIPIDQYKLNQYNQYNSASYGKYLSSWVYFLTYSSFSCSLYKYTKPSSFFNSEIERYYYQYYIACIEIKSGLDLLPYNQVSFDSFKKQWTVKDYLDYGDDLGSLISIDKISNYDVSEYQKDYQRYLTIQRKNSHVTSEERKMADKYAKKQQEYDSIIDYFFPKTTHATSLMCISRTLNDVIVVLYDGKNASIGLPKDKTYFLPISYVGEDGNHITIPFLTTSNEVKLVVTGNDCDISKSSNSFIFVMKDNEIGDKKVKLVANVYRTSDNEKLASEEFYLCYKRKRMPNHIVTSVDCCISDKYYSNKSAFYLSPSSFPCSVDVYIDNKKETIQCRQGQWTFIVSKPAIKMVFYSSIMTEYNSSNYARCFTWNDTGLSVFKREFPPKNAVSVPRVCSTDPSTAIANLSSKSFCQFVSAFSDLSLVILSANDHDKQEILSILNGCTNDLILPSIKIAAESVFNAIISEKSSLQWDSVINTLSSHVNDGDRQEIEGSKVVHEEAYTISPNMDTESQQETDNKKATISFGTLSDATKNKIGKRVQVIMINENVNNTANEENEESENESNPNELKENEEYKSVNYQAYLEIVNKLQMDEIFQMVYKRKTTNKYVKPSSFKDSLTKEILSKNRNLIDPAIAQATISTSVNVIDSLRQMNCMSRKPHSTINIIIDTNCSLRKNKLRMRTIISCIMVTVMKELGISFNLYVFCGRYKGVYVSMEDRSTREIISFLFDMEEVVKMPSTPLDLLTVKDQFNEKDPVVIISDGFSEQLMSQDDEVRHVFRVYSKLFLLCVKGKDDEALSGSNQTLLEKSLEANFHNNMVLIENINDIVKSPNNILMNILFDAQVMKMNANDNVSPIMKYALDLQDDLQTEFKVNKSLVSINTISSSKSAKLVDILDENLMIQPKALNENILLRKLNGLIQGENLFDAMSISLFVPNKSTAYVASTSGTSIHMANYIKYVVSKTGDGKFFKKLGSEKIRSYNASIVIDCSSIAFSETNRVHSLITIFTMLRNLSNMQLPCIDLWVATSHIIRIATGILSTDLWESNIVAALYQSLLSPCQNTCLPDCIRYACCTCNARSFDSIMMVLTNGVLCNDSRAEIKSIVSGIEMTYLGIGIGLYLCGFEDLFPTMIWNSNPIQLSETIMNLTTASMKGNLNAVPEKQIEKMIMNGTFDKTYVDITERVCNIPSIYETTLSNVRFADETDGPDAMTRIGDINDSKYDLGVDGGFKDYTILFIILYLCRGEKDENGKVIDQSITDEVLRNGQVVKNVQYSPILKLGDKVINGKPIGKGFNIRYAYDYKSAIDELMSGRYRMTFITCSPGDGIMAKKCDDDVDQYADRFVGCVHEFNRRGGGVFWFLENYPFTYEADLYFKKFYGFEAVGDKDKNIKGGKVMERVKSETPEAGHFITIGGKATDLYNLSQLDFGIVRIFEGRTLCKLNERRLEGIGFREFAKESEGNVSIMVKEKQEGSSEGRIIIDTAASKLFLEFTEDGTARWISNAAVWLCNTEAFEEERFCNPKLTSGIKMNGVTLPGLTPMEKREIKSKEVRFCLSIVMDTTGSMGSYINATRENIIQILNQLQQIERDYHLPKGGIVGQVVQYKDFKDTLTGETAEYITHDFGKLRNKLATFVASGGGDACEDIQGGLIRALGQMKQVPYNTYNHLILVVADAHNHEDGKTDYSCDYTHNIAYNKSFSQVWRDIYGMINQFKGIKIMFMPVSNKLLLRTADIMRSALGPEIVDSAEVTTETNFVQVVTQTAITEYKRFIGIS</sequence>
<keyword evidence="1" id="KW-0547">Nucleotide-binding</keyword>